<comment type="caution">
    <text evidence="4">The sequence shown here is derived from an EMBL/GenBank/DDBJ whole genome shotgun (WGS) entry which is preliminary data.</text>
</comment>
<evidence type="ECO:0000313" key="4">
    <source>
        <dbReference type="EMBL" id="CAD2193240.1"/>
    </source>
</evidence>
<sequence>MSYYNYFSNFLKSMLLNFIFYLFILITIDAIYLKRVNASQREIPRKIRLKHIQRDIQNKLIICYKGRVVRGVCVCDQNYIGKFCEREMHCLGFERTENGSCYNCKENFWGINCDRPKCKHGGKENNYTQKCQCISPHSGVHCEVLRVEDVYYHYNTRAYIIGPIGVLLIIPMVICFIVCERNARKRQINRIQKTWANELENKEEMKERRNSLLS</sequence>
<keyword evidence="2" id="KW-1133">Transmembrane helix</keyword>
<keyword evidence="2" id="KW-0472">Membrane</keyword>
<accession>A0A6V7X1N0</accession>
<keyword evidence="1" id="KW-0245">EGF-like domain</keyword>
<reference evidence="4 5" key="1">
    <citation type="submission" date="2020-08" db="EMBL/GenBank/DDBJ databases">
        <authorList>
            <person name="Koutsovoulos G."/>
            <person name="Danchin GJ E."/>
        </authorList>
    </citation>
    <scope>NUCLEOTIDE SEQUENCE [LARGE SCALE GENOMIC DNA]</scope>
</reference>
<evidence type="ECO:0000256" key="1">
    <source>
        <dbReference type="PROSITE-ProRule" id="PRU00076"/>
    </source>
</evidence>
<dbReference type="Gene3D" id="2.10.25.10">
    <property type="entry name" value="Laminin"/>
    <property type="match status" value="1"/>
</dbReference>
<gene>
    <name evidence="4" type="ORF">MENT_LOCUS46175</name>
</gene>
<keyword evidence="1" id="KW-1015">Disulfide bond</keyword>
<dbReference type="Proteomes" id="UP000580250">
    <property type="component" value="Unassembled WGS sequence"/>
</dbReference>
<dbReference type="AlphaFoldDB" id="A0A6V7X1N0"/>
<evidence type="ECO:0000313" key="5">
    <source>
        <dbReference type="Proteomes" id="UP000580250"/>
    </source>
</evidence>
<evidence type="ECO:0000256" key="2">
    <source>
        <dbReference type="SAM" id="Phobius"/>
    </source>
</evidence>
<comment type="caution">
    <text evidence="1">Lacks conserved residue(s) required for the propagation of feature annotation.</text>
</comment>
<dbReference type="InterPro" id="IPR000742">
    <property type="entry name" value="EGF"/>
</dbReference>
<dbReference type="EMBL" id="CAJEWN010001015">
    <property type="protein sequence ID" value="CAD2193240.1"/>
    <property type="molecule type" value="Genomic_DNA"/>
</dbReference>
<name>A0A6V7X1N0_MELEN</name>
<protein>
    <recommendedName>
        <fullName evidence="3">EGF-like domain-containing protein</fullName>
    </recommendedName>
</protein>
<feature type="transmembrane region" description="Helical" evidence="2">
    <location>
        <begin position="158"/>
        <end position="179"/>
    </location>
</feature>
<feature type="transmembrane region" description="Helical" evidence="2">
    <location>
        <begin position="14"/>
        <end position="33"/>
    </location>
</feature>
<feature type="domain" description="EGF-like" evidence="3">
    <location>
        <begin position="109"/>
        <end position="143"/>
    </location>
</feature>
<dbReference type="OrthoDB" id="283575at2759"/>
<evidence type="ECO:0000259" key="3">
    <source>
        <dbReference type="PROSITE" id="PS50026"/>
    </source>
</evidence>
<dbReference type="PROSITE" id="PS50026">
    <property type="entry name" value="EGF_3"/>
    <property type="match status" value="1"/>
</dbReference>
<proteinExistence type="predicted"/>
<keyword evidence="2" id="KW-0812">Transmembrane</keyword>
<dbReference type="PROSITE" id="PS00022">
    <property type="entry name" value="EGF_1"/>
    <property type="match status" value="1"/>
</dbReference>
<feature type="disulfide bond" evidence="1">
    <location>
        <begin position="133"/>
        <end position="142"/>
    </location>
</feature>
<organism evidence="4 5">
    <name type="scientific">Meloidogyne enterolobii</name>
    <name type="common">Root-knot nematode worm</name>
    <name type="synonym">Meloidogyne mayaguensis</name>
    <dbReference type="NCBI Taxonomy" id="390850"/>
    <lineage>
        <taxon>Eukaryota</taxon>
        <taxon>Metazoa</taxon>
        <taxon>Ecdysozoa</taxon>
        <taxon>Nematoda</taxon>
        <taxon>Chromadorea</taxon>
        <taxon>Rhabditida</taxon>
        <taxon>Tylenchina</taxon>
        <taxon>Tylenchomorpha</taxon>
        <taxon>Tylenchoidea</taxon>
        <taxon>Meloidogynidae</taxon>
        <taxon>Meloidogyninae</taxon>
        <taxon>Meloidogyne</taxon>
    </lineage>
</organism>